<organism evidence="1 2">
    <name type="scientific">Cladophialophora chaetospira</name>
    <dbReference type="NCBI Taxonomy" id="386627"/>
    <lineage>
        <taxon>Eukaryota</taxon>
        <taxon>Fungi</taxon>
        <taxon>Dikarya</taxon>
        <taxon>Ascomycota</taxon>
        <taxon>Pezizomycotina</taxon>
        <taxon>Eurotiomycetes</taxon>
        <taxon>Chaetothyriomycetidae</taxon>
        <taxon>Chaetothyriales</taxon>
        <taxon>Herpotrichiellaceae</taxon>
        <taxon>Cladophialophora</taxon>
    </lineage>
</organism>
<protein>
    <submittedName>
        <fullName evidence="1">Uncharacterized protein</fullName>
    </submittedName>
</protein>
<dbReference type="Proteomes" id="UP001172673">
    <property type="component" value="Unassembled WGS sequence"/>
</dbReference>
<name>A0AA38XDQ1_9EURO</name>
<comment type="caution">
    <text evidence="1">The sequence shown here is derived from an EMBL/GenBank/DDBJ whole genome shotgun (WGS) entry which is preliminary data.</text>
</comment>
<proteinExistence type="predicted"/>
<keyword evidence="2" id="KW-1185">Reference proteome</keyword>
<evidence type="ECO:0000313" key="2">
    <source>
        <dbReference type="Proteomes" id="UP001172673"/>
    </source>
</evidence>
<dbReference type="AlphaFoldDB" id="A0AA38XDQ1"/>
<dbReference type="EMBL" id="JAPDRK010000006">
    <property type="protein sequence ID" value="KAJ9611586.1"/>
    <property type="molecule type" value="Genomic_DNA"/>
</dbReference>
<gene>
    <name evidence="1" type="ORF">H2200_004770</name>
</gene>
<accession>A0AA38XDQ1</accession>
<sequence length="322" mass="36698">MEAHEISDQQTSPYPDCKQLTDDDRCRGARCISKGKEAATSSAFEKCEKERVKQCTKIKSVFDRWTAACKERASTSVDIICSIRAYDNSRSELLEAAQSLLDIAEHSRRSKANNTELTVVCRADFESAFRKLKAVMQHVNETEGRVGAEGKRLARIDFEVVGLARRLSDREEPFRMLCQSGYFDILESDLAEMEKEMSDTDTASSAKTEKLWEMRQGQDAARTKQKNEMFDGDINRYSRSTVDRRPPEDGHIKSWVEEQRRQLSLSTASSEFINMRIAFGVPGQSTDPYPWTILTEENTRYRGSYDQEESILAWCYNGLLAG</sequence>
<evidence type="ECO:0000313" key="1">
    <source>
        <dbReference type="EMBL" id="KAJ9611586.1"/>
    </source>
</evidence>
<reference evidence="1" key="1">
    <citation type="submission" date="2022-10" db="EMBL/GenBank/DDBJ databases">
        <title>Culturing micro-colonial fungi from biological soil crusts in the Mojave desert and describing Neophaeococcomyces mojavensis, and introducing the new genera and species Taxawa tesnikishii.</title>
        <authorList>
            <person name="Kurbessoian T."/>
            <person name="Stajich J.E."/>
        </authorList>
    </citation>
    <scope>NUCLEOTIDE SEQUENCE</scope>
    <source>
        <strain evidence="1">TK_41</strain>
    </source>
</reference>